<protein>
    <recommendedName>
        <fullName evidence="7">50S ribosomal protein L28</fullName>
    </recommendedName>
</protein>
<dbReference type="EMBL" id="JAGQLH010000021">
    <property type="protein sequence ID" value="MCA9385469.1"/>
    <property type="molecule type" value="Genomic_DNA"/>
</dbReference>
<gene>
    <name evidence="5" type="ORF">KC717_02355</name>
</gene>
<evidence type="ECO:0008006" key="7">
    <source>
        <dbReference type="Google" id="ProtNLM"/>
    </source>
</evidence>
<reference evidence="5" key="1">
    <citation type="submission" date="2020-04" db="EMBL/GenBank/DDBJ databases">
        <authorList>
            <person name="Zhang T."/>
        </authorList>
    </citation>
    <scope>NUCLEOTIDE SEQUENCE</scope>
    <source>
        <strain evidence="5">HKST-UBA11</strain>
    </source>
</reference>
<dbReference type="Pfam" id="PF00830">
    <property type="entry name" value="Ribosomal_L28"/>
    <property type="match status" value="1"/>
</dbReference>
<evidence type="ECO:0000313" key="6">
    <source>
        <dbReference type="Proteomes" id="UP000754563"/>
    </source>
</evidence>
<dbReference type="Proteomes" id="UP000754563">
    <property type="component" value="Unassembled WGS sequence"/>
</dbReference>
<proteinExistence type="inferred from homology"/>
<keyword evidence="3" id="KW-0687">Ribonucleoprotein</keyword>
<accession>A0A955L8D2</accession>
<evidence type="ECO:0000256" key="2">
    <source>
        <dbReference type="ARBA" id="ARBA00022980"/>
    </source>
</evidence>
<dbReference type="SUPFAM" id="SSF143800">
    <property type="entry name" value="L28p-like"/>
    <property type="match status" value="1"/>
</dbReference>
<evidence type="ECO:0000256" key="1">
    <source>
        <dbReference type="ARBA" id="ARBA00008760"/>
    </source>
</evidence>
<evidence type="ECO:0000313" key="5">
    <source>
        <dbReference type="EMBL" id="MCA9385469.1"/>
    </source>
</evidence>
<evidence type="ECO:0000256" key="4">
    <source>
        <dbReference type="SAM" id="MobiDB-lite"/>
    </source>
</evidence>
<comment type="similarity">
    <text evidence="1">Belongs to the bacterial ribosomal protein bL28 family.</text>
</comment>
<dbReference type="GO" id="GO:0003735">
    <property type="term" value="F:structural constituent of ribosome"/>
    <property type="evidence" value="ECO:0007669"/>
    <property type="project" value="InterPro"/>
</dbReference>
<dbReference type="GO" id="GO:0005840">
    <property type="term" value="C:ribosome"/>
    <property type="evidence" value="ECO:0007669"/>
    <property type="project" value="UniProtKB-KW"/>
</dbReference>
<dbReference type="GO" id="GO:1990904">
    <property type="term" value="C:ribonucleoprotein complex"/>
    <property type="evidence" value="ECO:0007669"/>
    <property type="project" value="UniProtKB-KW"/>
</dbReference>
<dbReference type="InterPro" id="IPR037147">
    <property type="entry name" value="Ribosomal_bL28_sf"/>
</dbReference>
<dbReference type="InterPro" id="IPR026569">
    <property type="entry name" value="Ribosomal_bL28"/>
</dbReference>
<name>A0A955L8D2_9BACT</name>
<dbReference type="InterPro" id="IPR034704">
    <property type="entry name" value="Ribosomal_bL28/bL31-like_sf"/>
</dbReference>
<dbReference type="AlphaFoldDB" id="A0A955L8D2"/>
<reference evidence="5" key="2">
    <citation type="journal article" date="2021" name="Microbiome">
        <title>Successional dynamics and alternative stable states in a saline activated sludge microbial community over 9 years.</title>
        <authorList>
            <person name="Wang Y."/>
            <person name="Ye J."/>
            <person name="Ju F."/>
            <person name="Liu L."/>
            <person name="Boyd J.A."/>
            <person name="Deng Y."/>
            <person name="Parks D.H."/>
            <person name="Jiang X."/>
            <person name="Yin X."/>
            <person name="Woodcroft B.J."/>
            <person name="Tyson G.W."/>
            <person name="Hugenholtz P."/>
            <person name="Polz M.F."/>
            <person name="Zhang T."/>
        </authorList>
    </citation>
    <scope>NUCLEOTIDE SEQUENCE</scope>
    <source>
        <strain evidence="5">HKST-UBA11</strain>
    </source>
</reference>
<dbReference type="Gene3D" id="2.30.170.40">
    <property type="entry name" value="Ribosomal protein L28/L24"/>
    <property type="match status" value="1"/>
</dbReference>
<keyword evidence="2" id="KW-0689">Ribosomal protein</keyword>
<evidence type="ECO:0000256" key="3">
    <source>
        <dbReference type="ARBA" id="ARBA00023274"/>
    </source>
</evidence>
<organism evidence="5 6">
    <name type="scientific">Candidatus Dojkabacteria bacterium</name>
    <dbReference type="NCBI Taxonomy" id="2099670"/>
    <lineage>
        <taxon>Bacteria</taxon>
        <taxon>Candidatus Dojkabacteria</taxon>
    </lineage>
</organism>
<comment type="caution">
    <text evidence="5">The sequence shown here is derived from an EMBL/GenBank/DDBJ whole genome shotgun (WGS) entry which is preliminary data.</text>
</comment>
<feature type="region of interest" description="Disordered" evidence="4">
    <location>
        <begin position="1"/>
        <end position="32"/>
    </location>
</feature>
<sequence>MSRVCEASGIGVMSGGTRQHNRGKAGGTSGPWAYKATRKPRVWRPNLRKVKVKVNGADTTIRISMRYYKKLKQDGKVWLKTRDQFAYL</sequence>